<proteinExistence type="predicted"/>
<name>A0A644VN50_9ZZZZ</name>
<evidence type="ECO:0000313" key="2">
    <source>
        <dbReference type="EMBL" id="MPL92735.1"/>
    </source>
</evidence>
<accession>A0A644VN50</accession>
<evidence type="ECO:0008006" key="3">
    <source>
        <dbReference type="Google" id="ProtNLM"/>
    </source>
</evidence>
<keyword evidence="1" id="KW-1133">Transmembrane helix</keyword>
<sequence length="216" mass="24838">MKKMIVFKSYLEADLAENDISVLNENNIPYEIEDNTRAVQDFLIGMDTSPKLLLKLFSDDFLRARQLLSEKASENLGNAGLDYYLYSFDNDELLEIVQEQDSWDEFDVQLAKKILTGRGIEISETLENTFKEKRKKDLSKKEKGNHAWIVVGYISSMLGGLLGIIIGIWFWKGKRTLPNGKRMYIFEENARIHGLYITITGIAAVFVYLFVIPMFS</sequence>
<dbReference type="AlphaFoldDB" id="A0A644VN50"/>
<dbReference type="EMBL" id="VSSQ01000368">
    <property type="protein sequence ID" value="MPL92735.1"/>
    <property type="molecule type" value="Genomic_DNA"/>
</dbReference>
<feature type="transmembrane region" description="Helical" evidence="1">
    <location>
        <begin position="191"/>
        <end position="211"/>
    </location>
</feature>
<keyword evidence="1" id="KW-0812">Transmembrane</keyword>
<feature type="transmembrane region" description="Helical" evidence="1">
    <location>
        <begin position="147"/>
        <end position="171"/>
    </location>
</feature>
<reference evidence="2" key="1">
    <citation type="submission" date="2019-08" db="EMBL/GenBank/DDBJ databases">
        <authorList>
            <person name="Kucharzyk K."/>
            <person name="Murdoch R.W."/>
            <person name="Higgins S."/>
            <person name="Loffler F."/>
        </authorList>
    </citation>
    <scope>NUCLEOTIDE SEQUENCE</scope>
</reference>
<protein>
    <recommendedName>
        <fullName evidence="3">DUF2007 domain-containing protein</fullName>
    </recommendedName>
</protein>
<comment type="caution">
    <text evidence="2">The sequence shown here is derived from an EMBL/GenBank/DDBJ whole genome shotgun (WGS) entry which is preliminary data.</text>
</comment>
<keyword evidence="1" id="KW-0472">Membrane</keyword>
<organism evidence="2">
    <name type="scientific">bioreactor metagenome</name>
    <dbReference type="NCBI Taxonomy" id="1076179"/>
    <lineage>
        <taxon>unclassified sequences</taxon>
        <taxon>metagenomes</taxon>
        <taxon>ecological metagenomes</taxon>
    </lineage>
</organism>
<evidence type="ECO:0000256" key="1">
    <source>
        <dbReference type="SAM" id="Phobius"/>
    </source>
</evidence>
<gene>
    <name evidence="2" type="ORF">SDC9_38848</name>
</gene>